<feature type="region of interest" description="Disordered" evidence="1">
    <location>
        <begin position="211"/>
        <end position="233"/>
    </location>
</feature>
<protein>
    <submittedName>
        <fullName evidence="3">Uncharacterized protein</fullName>
    </submittedName>
</protein>
<dbReference type="AlphaFoldDB" id="A0A9P5Y3N0"/>
<gene>
    <name evidence="3" type="ORF">BDZ94DRAFT_1237537</name>
</gene>
<evidence type="ECO:0000313" key="4">
    <source>
        <dbReference type="Proteomes" id="UP000807353"/>
    </source>
</evidence>
<keyword evidence="4" id="KW-1185">Reference proteome</keyword>
<accession>A0A9P5Y3N0</accession>
<proteinExistence type="predicted"/>
<organism evidence="3 4">
    <name type="scientific">Collybia nuda</name>
    <dbReference type="NCBI Taxonomy" id="64659"/>
    <lineage>
        <taxon>Eukaryota</taxon>
        <taxon>Fungi</taxon>
        <taxon>Dikarya</taxon>
        <taxon>Basidiomycota</taxon>
        <taxon>Agaricomycotina</taxon>
        <taxon>Agaricomycetes</taxon>
        <taxon>Agaricomycetidae</taxon>
        <taxon>Agaricales</taxon>
        <taxon>Tricholomatineae</taxon>
        <taxon>Clitocybaceae</taxon>
        <taxon>Collybia</taxon>
    </lineage>
</organism>
<evidence type="ECO:0000256" key="2">
    <source>
        <dbReference type="SAM" id="Phobius"/>
    </source>
</evidence>
<dbReference type="Proteomes" id="UP000807353">
    <property type="component" value="Unassembled WGS sequence"/>
</dbReference>
<keyword evidence="2" id="KW-0472">Membrane</keyword>
<name>A0A9P5Y3N0_9AGAR</name>
<sequence length="284" mass="32072">MFLAPSIYGANITVNWEPEVGDKGKWGFLFSRIPYSDAHFPYRAASTGLRLKVAGWTFLLARTWVGPRPGSCLFQILNRVESDEPFIPENGAFTPNITIPRFLITTTSSTRLKSTVASTSSAVEGGQNSTRTTSTDIAHNPTADPGSKHEASSHGTIRGGSVGGFIFFILLSIILFLYCRRRERYDGIKNGFNIHNSDERIERAQREIAEVQRQREPAESELERHEQSARESENNLDIEVNMMRDRIDELTRRIEEFEVLRQDDSEVQALPDYYSRSAPSPVNQ</sequence>
<keyword evidence="2" id="KW-1133">Transmembrane helix</keyword>
<feature type="compositionally biased region" description="Polar residues" evidence="1">
    <location>
        <begin position="115"/>
        <end position="137"/>
    </location>
</feature>
<feature type="region of interest" description="Disordered" evidence="1">
    <location>
        <begin position="115"/>
        <end position="155"/>
    </location>
</feature>
<dbReference type="CDD" id="cd12087">
    <property type="entry name" value="TM_EGFR-like"/>
    <property type="match status" value="1"/>
</dbReference>
<comment type="caution">
    <text evidence="3">The sequence shown here is derived from an EMBL/GenBank/DDBJ whole genome shotgun (WGS) entry which is preliminary data.</text>
</comment>
<evidence type="ECO:0000256" key="1">
    <source>
        <dbReference type="SAM" id="MobiDB-lite"/>
    </source>
</evidence>
<feature type="transmembrane region" description="Helical" evidence="2">
    <location>
        <begin position="162"/>
        <end position="179"/>
    </location>
</feature>
<keyword evidence="2" id="KW-0812">Transmembrane</keyword>
<dbReference type="EMBL" id="MU150281">
    <property type="protein sequence ID" value="KAF9461669.1"/>
    <property type="molecule type" value="Genomic_DNA"/>
</dbReference>
<reference evidence="3" key="1">
    <citation type="submission" date="2020-11" db="EMBL/GenBank/DDBJ databases">
        <authorList>
            <consortium name="DOE Joint Genome Institute"/>
            <person name="Ahrendt S."/>
            <person name="Riley R."/>
            <person name="Andreopoulos W."/>
            <person name="Labutti K."/>
            <person name="Pangilinan J."/>
            <person name="Ruiz-Duenas F.J."/>
            <person name="Barrasa J.M."/>
            <person name="Sanchez-Garcia M."/>
            <person name="Camarero S."/>
            <person name="Miyauchi S."/>
            <person name="Serrano A."/>
            <person name="Linde D."/>
            <person name="Babiker R."/>
            <person name="Drula E."/>
            <person name="Ayuso-Fernandez I."/>
            <person name="Pacheco R."/>
            <person name="Padilla G."/>
            <person name="Ferreira P."/>
            <person name="Barriuso J."/>
            <person name="Kellner H."/>
            <person name="Castanera R."/>
            <person name="Alfaro M."/>
            <person name="Ramirez L."/>
            <person name="Pisabarro A.G."/>
            <person name="Kuo A."/>
            <person name="Tritt A."/>
            <person name="Lipzen A."/>
            <person name="He G."/>
            <person name="Yan M."/>
            <person name="Ng V."/>
            <person name="Cullen D."/>
            <person name="Martin F."/>
            <person name="Rosso M.-N."/>
            <person name="Henrissat B."/>
            <person name="Hibbett D."/>
            <person name="Martinez A.T."/>
            <person name="Grigoriev I.V."/>
        </authorList>
    </citation>
    <scope>NUCLEOTIDE SEQUENCE</scope>
    <source>
        <strain evidence="3">CBS 247.69</strain>
    </source>
</reference>
<evidence type="ECO:0000313" key="3">
    <source>
        <dbReference type="EMBL" id="KAF9461669.1"/>
    </source>
</evidence>